<sequence>MSQYFTVNAIVKVQAWDGKARFSDRVLFHERMVRTYEYLSIAAKAELAGLLRQRLSETPITPAIQPDEDAYVCILAAGETYFCPIDKKPIVLLHWFKAVRLGGKTAAHELSVHWRGQGTSSDGS</sequence>
<organism evidence="1 2">
    <name type="scientific">Delftia phage RG-2014</name>
    <dbReference type="NCBI Taxonomy" id="1563661"/>
    <lineage>
        <taxon>Viruses</taxon>
        <taxon>Duplodnaviria</taxon>
        <taxon>Heunggongvirae</taxon>
        <taxon>Uroviricota</taxon>
        <taxon>Caudoviricetes</taxon>
        <taxon>Schitoviridae</taxon>
        <taxon>Dendoorenvirus</taxon>
        <taxon>Dendoorenvirus RG2014</taxon>
    </lineage>
</organism>
<dbReference type="Proteomes" id="UP000030040">
    <property type="component" value="Segment"/>
</dbReference>
<keyword evidence="2" id="KW-1185">Reference proteome</keyword>
<evidence type="ECO:0000313" key="2">
    <source>
        <dbReference type="Proteomes" id="UP000030040"/>
    </source>
</evidence>
<accession>A0A097PAN6</accession>
<dbReference type="GeneID" id="24638724"/>
<evidence type="ECO:0000313" key="1">
    <source>
        <dbReference type="EMBL" id="AIU44293.1"/>
    </source>
</evidence>
<protein>
    <submittedName>
        <fullName evidence="1">Uncharacterized protein</fullName>
    </submittedName>
</protein>
<gene>
    <name evidence="1" type="ORF">RG2014_039</name>
</gene>
<name>A0A097PAN6_9CAUD</name>
<dbReference type="KEGG" id="vg:24638724"/>
<dbReference type="EMBL" id="KM879221">
    <property type="protein sequence ID" value="AIU44293.1"/>
    <property type="molecule type" value="Genomic_DNA"/>
</dbReference>
<dbReference type="RefSeq" id="YP_009148402.1">
    <property type="nucleotide sequence ID" value="NC_027348.2"/>
</dbReference>
<proteinExistence type="predicted"/>
<reference evidence="2" key="1">
    <citation type="submission" date="2014-10" db="EMBL/GenBank/DDBJ databases">
        <title>Draft genome sequence of lytic bacteriophage specific to a multidrug resistant bacterium Delftia tsuruhatensis ARB-1.</title>
        <authorList>
            <person name="Bhattacharjee A.S."/>
            <person name="Motlagh A.M."/>
            <person name="Goel R."/>
        </authorList>
    </citation>
    <scope>NUCLEOTIDE SEQUENCE [LARGE SCALE GENOMIC DNA]</scope>
</reference>